<dbReference type="Proteomes" id="UP000295008">
    <property type="component" value="Unassembled WGS sequence"/>
</dbReference>
<evidence type="ECO:0000313" key="2">
    <source>
        <dbReference type="EMBL" id="TCL62458.1"/>
    </source>
</evidence>
<sequence length="484" mass="50295">MRPYLLIDFGSTYTKLTAVDLDGPAVLGTGSARTTVADGLVAGYRQALRQLEERVGPLDYAKRLAASSAAGGLRIVASGLVPELTGEAARQAALGAGGRVIRTFGFELTPADREELLELQPDLVLLAGGTDGGNREILLHNARLLAESGLAAPVIVAGNRAAAPEAAGLLAAAGKLVYETPNVLPRLGVLNTGPAQQRIREIFLERIIRAKGLDQVATMIDGIVMPTPAAALQAAVCLADGAGPEAPGLGDLLLVDVGGATTDVHSVAEGLPTRADVTLRGLPEPRVKRTVEGDLGMRYSAPAVLEAFGPERLARLSGLTPAEVEEGIAERGADPNYLPGNPAESTLDAALGFLAVQGAVERHAGRLEQVFAPQGMALVQTGKDLSRLRTVIGTGGVLVHSAEPQRILRGALYDPAAAAVLKPQEPRLYLDRNYLLPTLGLLAGEHPREAFQLLKGALAEAGPARSEAERRTGAGEKPLRAGKG</sequence>
<accession>A0A4R1R9U2</accession>
<proteinExistence type="predicted"/>
<keyword evidence="3" id="KW-1185">Reference proteome</keyword>
<gene>
    <name evidence="2" type="ORF">EDC14_102577</name>
</gene>
<dbReference type="EMBL" id="SLUN01000025">
    <property type="protein sequence ID" value="TCL62458.1"/>
    <property type="molecule type" value="Genomic_DNA"/>
</dbReference>
<dbReference type="Pfam" id="PF13941">
    <property type="entry name" value="MutL"/>
    <property type="match status" value="1"/>
</dbReference>
<dbReference type="SUPFAM" id="SSF53067">
    <property type="entry name" value="Actin-like ATPase domain"/>
    <property type="match status" value="1"/>
</dbReference>
<protein>
    <submittedName>
        <fullName evidence="2">Uncharacterized protein (TIGR01319 family)</fullName>
    </submittedName>
</protein>
<dbReference type="RefSeq" id="WP_132015746.1">
    <property type="nucleotide sequence ID" value="NZ_SLUN01000025.1"/>
</dbReference>
<evidence type="ECO:0000256" key="1">
    <source>
        <dbReference type="SAM" id="MobiDB-lite"/>
    </source>
</evidence>
<comment type="caution">
    <text evidence="2">The sequence shown here is derived from an EMBL/GenBank/DDBJ whole genome shotgun (WGS) entry which is preliminary data.</text>
</comment>
<dbReference type="AlphaFoldDB" id="A0A4R1R9U2"/>
<evidence type="ECO:0000313" key="3">
    <source>
        <dbReference type="Proteomes" id="UP000295008"/>
    </source>
</evidence>
<dbReference type="OrthoDB" id="9769453at2"/>
<dbReference type="NCBIfam" id="NF040745">
    <property type="entry name" value="accessory_GlmL"/>
    <property type="match status" value="1"/>
</dbReference>
<reference evidence="2 3" key="1">
    <citation type="submission" date="2019-03" db="EMBL/GenBank/DDBJ databases">
        <title>Genomic Encyclopedia of Type Strains, Phase IV (KMG-IV): sequencing the most valuable type-strain genomes for metagenomic binning, comparative biology and taxonomic classification.</title>
        <authorList>
            <person name="Goeker M."/>
        </authorList>
    </citation>
    <scope>NUCLEOTIDE SEQUENCE [LARGE SCALE GENOMIC DNA]</scope>
    <source>
        <strain evidence="2 3">LX-B</strain>
    </source>
</reference>
<dbReference type="PIRSF" id="PIRSF004729">
    <property type="entry name" value="MutL"/>
    <property type="match status" value="1"/>
</dbReference>
<dbReference type="InterPro" id="IPR006230">
    <property type="entry name" value="MutL"/>
</dbReference>
<dbReference type="NCBIfam" id="TIGR01319">
    <property type="entry name" value="glmL_fam"/>
    <property type="match status" value="1"/>
</dbReference>
<feature type="compositionally biased region" description="Basic and acidic residues" evidence="1">
    <location>
        <begin position="466"/>
        <end position="484"/>
    </location>
</feature>
<feature type="region of interest" description="Disordered" evidence="1">
    <location>
        <begin position="460"/>
        <end position="484"/>
    </location>
</feature>
<organism evidence="2 3">
    <name type="scientific">Hydrogenispora ethanolica</name>
    <dbReference type="NCBI Taxonomy" id="1082276"/>
    <lineage>
        <taxon>Bacteria</taxon>
        <taxon>Bacillati</taxon>
        <taxon>Bacillota</taxon>
        <taxon>Hydrogenispora</taxon>
    </lineage>
</organism>
<name>A0A4R1R9U2_HYDET</name>
<dbReference type="InterPro" id="IPR043129">
    <property type="entry name" value="ATPase_NBD"/>
</dbReference>